<accession>A0A7X0JVD5</accession>
<evidence type="ECO:0000256" key="1">
    <source>
        <dbReference type="ARBA" id="ARBA00005061"/>
    </source>
</evidence>
<comment type="pathway">
    <text evidence="1">Purine metabolism; 7-cyano-7-deazaguanine biosynthesis.</text>
</comment>
<evidence type="ECO:0000313" key="8">
    <source>
        <dbReference type="Proteomes" id="UP000528457"/>
    </source>
</evidence>
<comment type="catalytic activity">
    <reaction evidence="6">
        <text>7,8-dihydroneopterin 3'-triphosphate + H2O = 6-carboxy-5,6,7,8-tetrahydropterin + triphosphate + acetaldehyde + 2 H(+)</text>
        <dbReference type="Rhea" id="RHEA:27966"/>
        <dbReference type="ChEBI" id="CHEBI:15343"/>
        <dbReference type="ChEBI" id="CHEBI:15377"/>
        <dbReference type="ChEBI" id="CHEBI:15378"/>
        <dbReference type="ChEBI" id="CHEBI:18036"/>
        <dbReference type="ChEBI" id="CHEBI:58462"/>
        <dbReference type="ChEBI" id="CHEBI:61032"/>
        <dbReference type="EC" id="4.1.2.50"/>
    </reaction>
</comment>
<protein>
    <recommendedName>
        <fullName evidence="4">6-carboxy-5,6,7,8-tetrahydropterin synthase</fullName>
        <ecNumber evidence="3">4.1.2.50</ecNumber>
    </recommendedName>
    <alternativeName>
        <fullName evidence="5">Queuosine biosynthesis protein QueD</fullName>
    </alternativeName>
</protein>
<evidence type="ECO:0000313" key="7">
    <source>
        <dbReference type="EMBL" id="MBB6522862.1"/>
    </source>
</evidence>
<dbReference type="InterPro" id="IPR007115">
    <property type="entry name" value="6-PTP_synth/QueD"/>
</dbReference>
<dbReference type="UniPathway" id="UPA00391"/>
<dbReference type="RefSeq" id="WP_166845072.1">
    <property type="nucleotide sequence ID" value="NZ_JAAONY010000002.1"/>
</dbReference>
<evidence type="ECO:0000256" key="4">
    <source>
        <dbReference type="ARBA" id="ARBA00018141"/>
    </source>
</evidence>
<sequence>MLLFVDELTNVDFSFLHPDRGLLGETWLASTELDGALDEQGMVCDFGIVKKTLRNWLDETLDHCLLVPRHSPKLTLLEEDEYISLRWRFGDQELSCRSPAQAITLIDATEINAESVAEWSIQQLRALLPNTIERLSLDFSTEALGDDAFYHYSHGLKKHAGNCQRIAHGHRSRIQIWRNGIRDKSLEQSWAQRWYDIYLGSDFDLSGDQNGQLSFAYQSDQGHFDISLPAKCCELLPTDTTVEWIACYIAGQLQKAEPDASFKVRAFEGIGKGAVYQV</sequence>
<dbReference type="EC" id="4.1.2.50" evidence="3"/>
<evidence type="ECO:0000256" key="5">
    <source>
        <dbReference type="ARBA" id="ARBA00031449"/>
    </source>
</evidence>
<evidence type="ECO:0000256" key="2">
    <source>
        <dbReference type="ARBA" id="ARBA00008900"/>
    </source>
</evidence>
<dbReference type="SUPFAM" id="SSF55620">
    <property type="entry name" value="Tetrahydrobiopterin biosynthesis enzymes-like"/>
    <property type="match status" value="2"/>
</dbReference>
<comment type="caution">
    <text evidence="7">The sequence shown here is derived from an EMBL/GenBank/DDBJ whole genome shotgun (WGS) entry which is preliminary data.</text>
</comment>
<dbReference type="Gene3D" id="3.30.479.10">
    <property type="entry name" value="6-pyruvoyl tetrahydropterin synthase/QueD"/>
    <property type="match status" value="2"/>
</dbReference>
<dbReference type="AlphaFoldDB" id="A0A7X0JVD5"/>
<gene>
    <name evidence="7" type="ORF">HNR48_003147</name>
</gene>
<dbReference type="InterPro" id="IPR038418">
    <property type="entry name" value="6-PTP_synth/QueD_sf"/>
</dbReference>
<dbReference type="Proteomes" id="UP000528457">
    <property type="component" value="Unassembled WGS sequence"/>
</dbReference>
<dbReference type="GO" id="GO:0070497">
    <property type="term" value="F:6-carboxytetrahydropterin synthase activity"/>
    <property type="evidence" value="ECO:0007669"/>
    <property type="project" value="UniProtKB-EC"/>
</dbReference>
<evidence type="ECO:0000256" key="3">
    <source>
        <dbReference type="ARBA" id="ARBA00012982"/>
    </source>
</evidence>
<reference evidence="7 8" key="1">
    <citation type="submission" date="2020-08" db="EMBL/GenBank/DDBJ databases">
        <title>Genomic Encyclopedia of Type Strains, Phase IV (KMG-IV): sequencing the most valuable type-strain genomes for metagenomic binning, comparative biology and taxonomic classification.</title>
        <authorList>
            <person name="Goeker M."/>
        </authorList>
    </citation>
    <scope>NUCLEOTIDE SEQUENCE [LARGE SCALE GENOMIC DNA]</scope>
    <source>
        <strain evidence="7 8">DSM 22368</strain>
    </source>
</reference>
<evidence type="ECO:0000256" key="6">
    <source>
        <dbReference type="ARBA" id="ARBA00048807"/>
    </source>
</evidence>
<name>A0A7X0JVD5_9GAMM</name>
<comment type="similarity">
    <text evidence="2">Belongs to the PTPS family. QueD subfamily.</text>
</comment>
<keyword evidence="8" id="KW-1185">Reference proteome</keyword>
<dbReference type="InParanoid" id="A0A7X0JVD5"/>
<dbReference type="Pfam" id="PF01242">
    <property type="entry name" value="PTPS"/>
    <property type="match status" value="1"/>
</dbReference>
<proteinExistence type="inferred from homology"/>
<organism evidence="7 8">
    <name type="scientific">Pseudoteredinibacter isoporae</name>
    <dbReference type="NCBI Taxonomy" id="570281"/>
    <lineage>
        <taxon>Bacteria</taxon>
        <taxon>Pseudomonadati</taxon>
        <taxon>Pseudomonadota</taxon>
        <taxon>Gammaproteobacteria</taxon>
        <taxon>Cellvibrionales</taxon>
        <taxon>Cellvibrionaceae</taxon>
        <taxon>Pseudoteredinibacter</taxon>
    </lineage>
</organism>
<dbReference type="EMBL" id="JACHHT010000002">
    <property type="protein sequence ID" value="MBB6522862.1"/>
    <property type="molecule type" value="Genomic_DNA"/>
</dbReference>